<dbReference type="Gene3D" id="3.40.50.300">
    <property type="entry name" value="P-loop containing nucleotide triphosphate hydrolases"/>
    <property type="match status" value="1"/>
</dbReference>
<gene>
    <name evidence="5" type="ORF">L207DRAFT_576663</name>
</gene>
<dbReference type="AlphaFoldDB" id="A0A2J6SAX8"/>
<dbReference type="Pfam" id="PF24883">
    <property type="entry name" value="NPHP3_N"/>
    <property type="match status" value="1"/>
</dbReference>
<feature type="domain" description="Nephrocystin 3-like N-terminal" evidence="4">
    <location>
        <begin position="100"/>
        <end position="278"/>
    </location>
</feature>
<dbReference type="Proteomes" id="UP000235786">
    <property type="component" value="Unassembled WGS sequence"/>
</dbReference>
<evidence type="ECO:0000313" key="6">
    <source>
        <dbReference type="Proteomes" id="UP000235786"/>
    </source>
</evidence>
<dbReference type="PANTHER" id="PTHR10039">
    <property type="entry name" value="AMELOGENIN"/>
    <property type="match status" value="1"/>
</dbReference>
<dbReference type="InterPro" id="IPR027417">
    <property type="entry name" value="P-loop_NTPase"/>
</dbReference>
<sequence>MRLWKSNKSNDPREPAASASTPKQAKSEPIVLQTPSASESQRHTSALATRESRVIIDHHGLVKLADQDEALQLAKEKCLRELSSSKYQAQLDRIPVAVPGTCQWLLHHEIYSHWRRCQHSSLLWLSADPGCGKSVSARYLVEQFKSKEDQLQDLEVVCYFFFKNDDYEQDNAVSALRALLHQLYIAQPWLLDHAAKRYLDEPASKRSTMFRDFDTLWAIFEASITDSTSKHIILILDGLDECASATKSKILQSLVGFYTDTNNRFNESPFVKTIVASRDDDDMKLAFDKFPTIRFNGEVEAGAINNDVDLVIRDRINRSVLRGLPRNTFDDLETILFEGADRTFLWATMAMELFENGDSKQQLQNTIQPRDINQIYSHVLEESLNKEETRRILHILVAALRPLKLAELSIAMAVNPTQMTFEDLDADIVRNFEQHVKALCGNFIRIIYKTIYLAHQAAREFLLQSPDIQTSQIGKWQHSIVLREAHSQLLDICLLYLSFLNNATTFTHPSQIPQIDVNPHLFVEYAGRFWTRHYAQVAPELKANQLARCANLCKPNSRAFKKWFQYAVSSADSPRRGMNEGMIQVDIAAYFGLDEAAQLLKQDLKPETVAWVDENAMGNLDEDCIIGSLPIRKSLSYRKPNDIVQPHTISTGYLGTSFLESTMASRASLTANLKSKRHDSIEESLEE</sequence>
<dbReference type="PANTHER" id="PTHR10039:SF14">
    <property type="entry name" value="NACHT DOMAIN-CONTAINING PROTEIN"/>
    <property type="match status" value="1"/>
</dbReference>
<dbReference type="Pfam" id="PF22939">
    <property type="entry name" value="WHD_GPIID"/>
    <property type="match status" value="1"/>
</dbReference>
<feature type="region of interest" description="Disordered" evidence="2">
    <location>
        <begin position="1"/>
        <end position="45"/>
    </location>
</feature>
<feature type="domain" description="GPI inositol-deacylase winged helix" evidence="3">
    <location>
        <begin position="384"/>
        <end position="465"/>
    </location>
</feature>
<evidence type="ECO:0000256" key="2">
    <source>
        <dbReference type="SAM" id="MobiDB-lite"/>
    </source>
</evidence>
<feature type="compositionally biased region" description="Polar residues" evidence="2">
    <location>
        <begin position="33"/>
        <end position="45"/>
    </location>
</feature>
<dbReference type="OrthoDB" id="20872at2759"/>
<evidence type="ECO:0000256" key="1">
    <source>
        <dbReference type="ARBA" id="ARBA00022737"/>
    </source>
</evidence>
<proteinExistence type="predicted"/>
<dbReference type="EMBL" id="KZ613938">
    <property type="protein sequence ID" value="PMD47902.1"/>
    <property type="molecule type" value="Genomic_DNA"/>
</dbReference>
<evidence type="ECO:0000259" key="3">
    <source>
        <dbReference type="Pfam" id="PF22939"/>
    </source>
</evidence>
<keyword evidence="6" id="KW-1185">Reference proteome</keyword>
<name>A0A2J6SAX8_HYAVF</name>
<dbReference type="STRING" id="1149755.A0A2J6SAX8"/>
<evidence type="ECO:0000259" key="4">
    <source>
        <dbReference type="Pfam" id="PF24883"/>
    </source>
</evidence>
<protein>
    <submittedName>
        <fullName evidence="5">Uncharacterized protein</fullName>
    </submittedName>
</protein>
<dbReference type="SUPFAM" id="SSF52540">
    <property type="entry name" value="P-loop containing nucleoside triphosphate hydrolases"/>
    <property type="match status" value="1"/>
</dbReference>
<dbReference type="InterPro" id="IPR054471">
    <property type="entry name" value="GPIID_WHD"/>
</dbReference>
<dbReference type="InterPro" id="IPR056884">
    <property type="entry name" value="NPHP3-like_N"/>
</dbReference>
<reference evidence="5 6" key="1">
    <citation type="submission" date="2016-04" db="EMBL/GenBank/DDBJ databases">
        <title>A degradative enzymes factory behind the ericoid mycorrhizal symbiosis.</title>
        <authorList>
            <consortium name="DOE Joint Genome Institute"/>
            <person name="Martino E."/>
            <person name="Morin E."/>
            <person name="Grelet G."/>
            <person name="Kuo A."/>
            <person name="Kohler A."/>
            <person name="Daghino S."/>
            <person name="Barry K."/>
            <person name="Choi C."/>
            <person name="Cichocki N."/>
            <person name="Clum A."/>
            <person name="Copeland A."/>
            <person name="Hainaut M."/>
            <person name="Haridas S."/>
            <person name="Labutti K."/>
            <person name="Lindquist E."/>
            <person name="Lipzen A."/>
            <person name="Khouja H.-R."/>
            <person name="Murat C."/>
            <person name="Ohm R."/>
            <person name="Olson A."/>
            <person name="Spatafora J."/>
            <person name="Veneault-Fourrey C."/>
            <person name="Henrissat B."/>
            <person name="Grigoriev I."/>
            <person name="Martin F."/>
            <person name="Perotto S."/>
        </authorList>
    </citation>
    <scope>NUCLEOTIDE SEQUENCE [LARGE SCALE GENOMIC DNA]</scope>
    <source>
        <strain evidence="5 6">F</strain>
    </source>
</reference>
<evidence type="ECO:0000313" key="5">
    <source>
        <dbReference type="EMBL" id="PMD47902.1"/>
    </source>
</evidence>
<organism evidence="5 6">
    <name type="scientific">Hyaloscypha variabilis (strain UAMH 11265 / GT02V1 / F)</name>
    <name type="common">Meliniomyces variabilis</name>
    <dbReference type="NCBI Taxonomy" id="1149755"/>
    <lineage>
        <taxon>Eukaryota</taxon>
        <taxon>Fungi</taxon>
        <taxon>Dikarya</taxon>
        <taxon>Ascomycota</taxon>
        <taxon>Pezizomycotina</taxon>
        <taxon>Leotiomycetes</taxon>
        <taxon>Helotiales</taxon>
        <taxon>Hyaloscyphaceae</taxon>
        <taxon>Hyaloscypha</taxon>
        <taxon>Hyaloscypha variabilis</taxon>
    </lineage>
</organism>
<accession>A0A2J6SAX8</accession>
<keyword evidence="1" id="KW-0677">Repeat</keyword>